<feature type="domain" description="T-Q ester bond containing" evidence="6">
    <location>
        <begin position="334"/>
        <end position="450"/>
    </location>
</feature>
<protein>
    <submittedName>
        <fullName evidence="7">VaFE repeat-containing surface-anchored protein</fullName>
    </submittedName>
</protein>
<evidence type="ECO:0000256" key="1">
    <source>
        <dbReference type="ARBA" id="ARBA00007257"/>
    </source>
</evidence>
<accession>A0A842FRD0</accession>
<dbReference type="Pfam" id="PF17802">
    <property type="entry name" value="SpaA"/>
    <property type="match status" value="3"/>
</dbReference>
<sequence length="1013" mass="109461">PNGYEENTAPQAFTIGEGQVEVPFDLKVPNTKLPDPVGSVTLLKHEAGDEGKVLEGAKFMLYSGVAPNGTPIDEYETGPDGRITVNNLAFGSYYFVETVAPNGYEENTAPQAFTIGEGQVEVPFDLKVPNTKLPDPVGSVTLLKHEAGDEGKVLEGAKFMLYSGVAPNGTPIDEYETGPDGRITVNNLAFGSYYFVETVAPSGYEENTAPQPFTIGEGQVEVPFDLKVPNTKLPDPVGSVELLKQDGATQQALQGARFELYQGTSEEPGDLVGTYTTGTDGKLKVDNLLYGDYHFVEVQAPDRYITDGKPINFAINSSTTTVELTMDNLKDYQPQIQTLAFETGTNKKQLYPGMATQISDRVSYQELTPGKSYRLEAKLMTKDGQKTLTQGTRTFTATSENGEETVALDAFDARALKGQQVVVFEQVIDVATSDVVARHESLNDADQTVTFLVPSLQTFAFETGTDGQYGLYPHPDLKLSDRVVYTNLNPGERYTLEATLVDKVDGALVFTRGTHSFIPETASGEVAVPLDTFDATSLKGNSYVVFEVLKDEDGQIIADHRDTDSLTQGISFVTPTIKTNATDKATGEHEVLPGPITIVDNVSYTNLDPSRTYQLSGVLMDKATGDPLIVDGSTVTATKTFQPESTEGFTALEFDVDTSELKGKDIVVFETLTLDGVVVAIEKNINEESQTIKVANPTIGTTLQDKETGTQNPSPEEDITLVDTIHYEDLLVGREYTVKGTLMDKTTKAPLLVDGEKVEAEATFTPETTSGDVEVTFTFNAKGLAGKDIVAFESLYAAGQLIAKHEDFDDENQTVQFKKPDLQTVAADTDGSKDIEPTDKQVVDLVNYKDLIPGKEYTVKGKLMDKATGNSVLIAGKEVLGETTFTPEESNGSVEVYFNLDARELAGKDIVVFEKLYRNGKEVVTHEDINDASQTVTFTTQPTTKPEPPNNNPSTNKPGTPSTPGISGTTASAGTNKKNSTLPGTGDTTAPYDILIGTLLVASGTVLLRKRRQ</sequence>
<evidence type="ECO:0000313" key="7">
    <source>
        <dbReference type="EMBL" id="MBC2284843.1"/>
    </source>
</evidence>
<dbReference type="EMBL" id="JAARZS010000027">
    <property type="protein sequence ID" value="MBC2284843.1"/>
    <property type="molecule type" value="Genomic_DNA"/>
</dbReference>
<dbReference type="Proteomes" id="UP000585696">
    <property type="component" value="Unassembled WGS sequence"/>
</dbReference>
<evidence type="ECO:0000259" key="5">
    <source>
        <dbReference type="Pfam" id="PF17802"/>
    </source>
</evidence>
<proteinExistence type="inferred from homology"/>
<feature type="domain" description="T-Q ester bond containing" evidence="6">
    <location>
        <begin position="575"/>
        <end position="694"/>
    </location>
</feature>
<comment type="similarity">
    <text evidence="1">Belongs to the serine-aspartate repeat-containing protein (SDr) family.</text>
</comment>
<dbReference type="NCBIfam" id="TIGR01167">
    <property type="entry name" value="LPXTG_anchor"/>
    <property type="match status" value="1"/>
</dbReference>
<dbReference type="Gene3D" id="2.60.40.10">
    <property type="entry name" value="Immunoglobulins"/>
    <property type="match status" value="3"/>
</dbReference>
<keyword evidence="3" id="KW-0732">Signal</keyword>
<evidence type="ECO:0000256" key="3">
    <source>
        <dbReference type="ARBA" id="ARBA00022729"/>
    </source>
</evidence>
<feature type="domain" description="SpaA-like prealbumin fold" evidence="5">
    <location>
        <begin position="138"/>
        <end position="220"/>
    </location>
</feature>
<dbReference type="AlphaFoldDB" id="A0A842FRD0"/>
<gene>
    <name evidence="7" type="ORF">HCB69_10675</name>
</gene>
<feature type="domain" description="T-Q ester bond containing" evidence="6">
    <location>
        <begin position="820"/>
        <end position="937"/>
    </location>
</feature>
<feature type="domain" description="T-Q ester bond containing" evidence="6">
    <location>
        <begin position="697"/>
        <end position="816"/>
    </location>
</feature>
<keyword evidence="2" id="KW-0964">Secreted</keyword>
<dbReference type="NCBIfam" id="NF033903">
    <property type="entry name" value="VaFE_rpt"/>
    <property type="match status" value="5"/>
</dbReference>
<dbReference type="PANTHER" id="PTHR36108:SF13">
    <property type="entry name" value="COLOSSIN-B-RELATED"/>
    <property type="match status" value="1"/>
</dbReference>
<feature type="region of interest" description="Disordered" evidence="4">
    <location>
        <begin position="928"/>
        <end position="988"/>
    </location>
</feature>
<dbReference type="InterPro" id="IPR013783">
    <property type="entry name" value="Ig-like_fold"/>
</dbReference>
<organism evidence="7 8">
    <name type="scientific">Listeria booriae</name>
    <dbReference type="NCBI Taxonomy" id="1552123"/>
    <lineage>
        <taxon>Bacteria</taxon>
        <taxon>Bacillati</taxon>
        <taxon>Bacillota</taxon>
        <taxon>Bacilli</taxon>
        <taxon>Bacillales</taxon>
        <taxon>Listeriaceae</taxon>
        <taxon>Listeria</taxon>
    </lineage>
</organism>
<dbReference type="Gene3D" id="2.60.40.3930">
    <property type="match status" value="5"/>
</dbReference>
<dbReference type="SUPFAM" id="SSF49478">
    <property type="entry name" value="Cna protein B-type domain"/>
    <property type="match status" value="3"/>
</dbReference>
<name>A0A842FRD0_9LIST</name>
<feature type="compositionally biased region" description="Low complexity" evidence="4">
    <location>
        <begin position="952"/>
        <end position="975"/>
    </location>
</feature>
<comment type="caution">
    <text evidence="7">The sequence shown here is derived from an EMBL/GenBank/DDBJ whole genome shotgun (WGS) entry which is preliminary data.</text>
</comment>
<evidence type="ECO:0000313" key="8">
    <source>
        <dbReference type="Proteomes" id="UP000585696"/>
    </source>
</evidence>
<feature type="domain" description="SpaA-like prealbumin fold" evidence="5">
    <location>
        <begin position="38"/>
        <end position="120"/>
    </location>
</feature>
<feature type="domain" description="T-Q ester bond containing" evidence="6">
    <location>
        <begin position="454"/>
        <end position="570"/>
    </location>
</feature>
<feature type="compositionally biased region" description="Polar residues" evidence="4">
    <location>
        <begin position="976"/>
        <end position="988"/>
    </location>
</feature>
<evidence type="ECO:0000256" key="2">
    <source>
        <dbReference type="ARBA" id="ARBA00022525"/>
    </source>
</evidence>
<dbReference type="InterPro" id="IPR041033">
    <property type="entry name" value="SpaA_PFL_dom_1"/>
</dbReference>
<dbReference type="PANTHER" id="PTHR36108">
    <property type="entry name" value="COLOSSIN-B-RELATED"/>
    <property type="match status" value="1"/>
</dbReference>
<evidence type="ECO:0000259" key="6">
    <source>
        <dbReference type="Pfam" id="PF18202"/>
    </source>
</evidence>
<dbReference type="Pfam" id="PF18202">
    <property type="entry name" value="TQ"/>
    <property type="match status" value="5"/>
</dbReference>
<dbReference type="InterPro" id="IPR041100">
    <property type="entry name" value="TQ"/>
</dbReference>
<feature type="domain" description="SpaA-like prealbumin fold" evidence="5">
    <location>
        <begin position="238"/>
        <end position="328"/>
    </location>
</feature>
<reference evidence="7 8" key="1">
    <citation type="submission" date="2020-03" db="EMBL/GenBank/DDBJ databases">
        <title>Soil Listeria distribution.</title>
        <authorList>
            <person name="Liao J."/>
            <person name="Wiedmann M."/>
        </authorList>
    </citation>
    <scope>NUCLEOTIDE SEQUENCE [LARGE SCALE GENOMIC DNA]</scope>
    <source>
        <strain evidence="7 8">FSL L7-0054</strain>
    </source>
</reference>
<evidence type="ECO:0000256" key="4">
    <source>
        <dbReference type="SAM" id="MobiDB-lite"/>
    </source>
</evidence>
<dbReference type="RefSeq" id="WP_185655415.1">
    <property type="nucleotide sequence ID" value="NZ_JAARZS010000027.1"/>
</dbReference>
<feature type="non-terminal residue" evidence="7">
    <location>
        <position position="1"/>
    </location>
</feature>